<evidence type="ECO:0000313" key="2">
    <source>
        <dbReference type="Proteomes" id="UP000423756"/>
    </source>
</evidence>
<sequence>MTTPLYVFDLDEALMDGNSAMIWNEFLVEKGLANEPSFLNEERRLMALYVQGILNEDIYLEFATRSLANKTYQEVCALLEECINRKVLSKIFPHLAKRSWSSITQGQPMVIISAIVSLIPACVAKRLNIPNVVGIELMESSSQYSAKILGLPSHPHGKVVSLNEWLEQHGPSHNHSQNGADSINDLPQYEVADRPHLVNPHERLSARLESAPCVRSTDFSIGRNDRYNHKQALIFGGEKHIGFHRQIPI</sequence>
<protein>
    <submittedName>
        <fullName evidence="1">HAD-IB family hydrolase</fullName>
    </submittedName>
</protein>
<dbReference type="Gene3D" id="1.20.1440.100">
    <property type="entry name" value="SG protein - dephosphorylation function"/>
    <property type="match status" value="1"/>
</dbReference>
<name>A0A7V7THF4_9VIBR</name>
<proteinExistence type="predicted"/>
<dbReference type="InterPro" id="IPR036412">
    <property type="entry name" value="HAD-like_sf"/>
</dbReference>
<keyword evidence="1" id="KW-0378">Hydrolase</keyword>
<dbReference type="RefSeq" id="WP_137407093.1">
    <property type="nucleotide sequence ID" value="NZ_SZQG01000009.1"/>
</dbReference>
<organism evidence="1 2">
    <name type="scientific">Vibrio chagasii</name>
    <dbReference type="NCBI Taxonomy" id="170679"/>
    <lineage>
        <taxon>Bacteria</taxon>
        <taxon>Pseudomonadati</taxon>
        <taxon>Pseudomonadota</taxon>
        <taxon>Gammaproteobacteria</taxon>
        <taxon>Vibrionales</taxon>
        <taxon>Vibrionaceae</taxon>
        <taxon>Vibrio</taxon>
    </lineage>
</organism>
<gene>
    <name evidence="1" type="ORF">F7Q91_06700</name>
</gene>
<dbReference type="GO" id="GO:0016787">
    <property type="term" value="F:hydrolase activity"/>
    <property type="evidence" value="ECO:0007669"/>
    <property type="project" value="UniProtKB-KW"/>
</dbReference>
<dbReference type="AlphaFoldDB" id="A0A7V7THF4"/>
<dbReference type="Pfam" id="PF12710">
    <property type="entry name" value="HAD"/>
    <property type="match status" value="1"/>
</dbReference>
<dbReference type="InterPro" id="IPR006385">
    <property type="entry name" value="HAD_hydro_SerB1"/>
</dbReference>
<dbReference type="Gene3D" id="3.40.50.1000">
    <property type="entry name" value="HAD superfamily/HAD-like"/>
    <property type="match status" value="1"/>
</dbReference>
<accession>A0A7V7THF4</accession>
<dbReference type="SUPFAM" id="SSF56784">
    <property type="entry name" value="HAD-like"/>
    <property type="match status" value="1"/>
</dbReference>
<dbReference type="Proteomes" id="UP000423756">
    <property type="component" value="Unassembled WGS sequence"/>
</dbReference>
<dbReference type="InterPro" id="IPR023214">
    <property type="entry name" value="HAD_sf"/>
</dbReference>
<evidence type="ECO:0000313" key="1">
    <source>
        <dbReference type="EMBL" id="KAB0481340.1"/>
    </source>
</evidence>
<reference evidence="1 2" key="1">
    <citation type="submission" date="2019-09" db="EMBL/GenBank/DDBJ databases">
        <title>Draft genome sequences of 48 bacterial type strains from the CCUG.</title>
        <authorList>
            <person name="Tunovic T."/>
            <person name="Pineiro-Iglesias B."/>
            <person name="Unosson C."/>
            <person name="Inganas E."/>
            <person name="Ohlen M."/>
            <person name="Cardew S."/>
            <person name="Jensie-Markopoulos S."/>
            <person name="Salva-Serra F."/>
            <person name="Jaen-Luchoro D."/>
            <person name="Karlsson R."/>
            <person name="Svensson-Stadler L."/>
            <person name="Chun J."/>
            <person name="Moore E."/>
        </authorList>
    </citation>
    <scope>NUCLEOTIDE SEQUENCE [LARGE SCALE GENOMIC DNA]</scope>
    <source>
        <strain evidence="1 2">CCUG 48643</strain>
    </source>
</reference>
<comment type="caution">
    <text evidence="1">The sequence shown here is derived from an EMBL/GenBank/DDBJ whole genome shotgun (WGS) entry which is preliminary data.</text>
</comment>
<dbReference type="NCBIfam" id="TIGR01490">
    <property type="entry name" value="HAD-SF-IB-hyp1"/>
    <property type="match status" value="1"/>
</dbReference>
<dbReference type="EMBL" id="VZPX01000009">
    <property type="protein sequence ID" value="KAB0481340.1"/>
    <property type="molecule type" value="Genomic_DNA"/>
</dbReference>